<dbReference type="InterPro" id="IPR050312">
    <property type="entry name" value="IolE/XylAMocC-like"/>
</dbReference>
<keyword evidence="3" id="KW-1185">Reference proteome</keyword>
<dbReference type="Proteomes" id="UP000184485">
    <property type="component" value="Unassembled WGS sequence"/>
</dbReference>
<dbReference type="EMBL" id="FQUP01000001">
    <property type="protein sequence ID" value="SHE82238.1"/>
    <property type="molecule type" value="Genomic_DNA"/>
</dbReference>
<accession>A0A1M4WLY4</accession>
<dbReference type="PANTHER" id="PTHR12110">
    <property type="entry name" value="HYDROXYPYRUVATE ISOMERASE"/>
    <property type="match status" value="1"/>
</dbReference>
<dbReference type="InterPro" id="IPR013022">
    <property type="entry name" value="Xyl_isomerase-like_TIM-brl"/>
</dbReference>
<sequence length="276" mass="30184">MTDIKLAVFTKPWNDAIEAVADRMAALGVEAIELPIRPGYQVTPETVATSLPEVVRVLASRGLSICSVAAPLDEAIIRACGDNGIDLVRTMVGVDLGKARFADTIRQSRATYEALIPLLDETGVRIGVQNHSGNCIGSAIGLYHLMEPFDPKHVCAILDMAHCAVAGEPTELSVDLLWERMPNLVNFKNAYRERINGPEEAEAVFRTHWTTGRHGGYSWSGLVQDLHRRGFTGTFVLPGEYTDPKGEPQRMGDDVLPFLSTDVAYLRGLVDAAWAR</sequence>
<feature type="domain" description="Xylose isomerase-like TIM barrel" evidence="1">
    <location>
        <begin position="22"/>
        <end position="240"/>
    </location>
</feature>
<organism evidence="2 3">
    <name type="scientific">Kaistia soli DSM 19436</name>
    <dbReference type="NCBI Taxonomy" id="1122133"/>
    <lineage>
        <taxon>Bacteria</taxon>
        <taxon>Pseudomonadati</taxon>
        <taxon>Pseudomonadota</taxon>
        <taxon>Alphaproteobacteria</taxon>
        <taxon>Hyphomicrobiales</taxon>
        <taxon>Kaistiaceae</taxon>
        <taxon>Kaistia</taxon>
    </lineage>
</organism>
<gene>
    <name evidence="2" type="ORF">SAMN02745157_1014</name>
</gene>
<proteinExistence type="predicted"/>
<reference evidence="2 3" key="1">
    <citation type="submission" date="2016-11" db="EMBL/GenBank/DDBJ databases">
        <authorList>
            <person name="Jaros S."/>
            <person name="Januszkiewicz K."/>
            <person name="Wedrychowicz H."/>
        </authorList>
    </citation>
    <scope>NUCLEOTIDE SEQUENCE [LARGE SCALE GENOMIC DNA]</scope>
    <source>
        <strain evidence="2 3">DSM 19436</strain>
    </source>
</reference>
<dbReference type="SUPFAM" id="SSF51658">
    <property type="entry name" value="Xylose isomerase-like"/>
    <property type="match status" value="1"/>
</dbReference>
<dbReference type="PANTHER" id="PTHR12110:SF41">
    <property type="entry name" value="INOSOSE DEHYDRATASE"/>
    <property type="match status" value="1"/>
</dbReference>
<dbReference type="STRING" id="1122133.SAMN02745157_1014"/>
<dbReference type="OrthoDB" id="104997at2"/>
<name>A0A1M4WLY4_9HYPH</name>
<evidence type="ECO:0000313" key="2">
    <source>
        <dbReference type="EMBL" id="SHE82238.1"/>
    </source>
</evidence>
<dbReference type="AlphaFoldDB" id="A0A1M4WLY4"/>
<dbReference type="Pfam" id="PF01261">
    <property type="entry name" value="AP_endonuc_2"/>
    <property type="match status" value="1"/>
</dbReference>
<dbReference type="RefSeq" id="WP_073051639.1">
    <property type="nucleotide sequence ID" value="NZ_FQUP01000001.1"/>
</dbReference>
<evidence type="ECO:0000313" key="3">
    <source>
        <dbReference type="Proteomes" id="UP000184485"/>
    </source>
</evidence>
<protein>
    <submittedName>
        <fullName evidence="2">Sugar phosphate isomerase/epimerase</fullName>
    </submittedName>
</protein>
<dbReference type="Gene3D" id="3.20.20.150">
    <property type="entry name" value="Divalent-metal-dependent TIM barrel enzymes"/>
    <property type="match status" value="1"/>
</dbReference>
<keyword evidence="2" id="KW-0413">Isomerase</keyword>
<evidence type="ECO:0000259" key="1">
    <source>
        <dbReference type="Pfam" id="PF01261"/>
    </source>
</evidence>
<dbReference type="InterPro" id="IPR036237">
    <property type="entry name" value="Xyl_isomerase-like_sf"/>
</dbReference>
<dbReference type="GO" id="GO:0016853">
    <property type="term" value="F:isomerase activity"/>
    <property type="evidence" value="ECO:0007669"/>
    <property type="project" value="UniProtKB-KW"/>
</dbReference>